<keyword evidence="3" id="KW-1003">Cell membrane</keyword>
<dbReference type="InterPro" id="IPR050616">
    <property type="entry name" value="CPA3_Na-H_Antiporter_A"/>
</dbReference>
<dbReference type="PRINTS" id="PR01434">
    <property type="entry name" value="NADHDHGNASE5"/>
</dbReference>
<protein>
    <submittedName>
        <fullName evidence="13">Multicomponent Na+:H+ antiporter subunit A</fullName>
    </submittedName>
</protein>
<feature type="transmembrane region" description="Helical" evidence="8">
    <location>
        <begin position="267"/>
        <end position="286"/>
    </location>
</feature>
<feature type="transmembrane region" description="Helical" evidence="8">
    <location>
        <begin position="695"/>
        <end position="714"/>
    </location>
</feature>
<feature type="transmembrane region" description="Helical" evidence="8">
    <location>
        <begin position="825"/>
        <end position="845"/>
    </location>
</feature>
<evidence type="ECO:0000256" key="2">
    <source>
        <dbReference type="ARBA" id="ARBA00022448"/>
    </source>
</evidence>
<evidence type="ECO:0000256" key="4">
    <source>
        <dbReference type="ARBA" id="ARBA00022692"/>
    </source>
</evidence>
<evidence type="ECO:0000259" key="10">
    <source>
        <dbReference type="Pfam" id="PF04039"/>
    </source>
</evidence>
<feature type="transmembrane region" description="Helical" evidence="8">
    <location>
        <begin position="74"/>
        <end position="95"/>
    </location>
</feature>
<feature type="transmembrane region" description="Helical" evidence="8">
    <location>
        <begin position="576"/>
        <end position="596"/>
    </location>
</feature>
<feature type="transmembrane region" description="Helical" evidence="8">
    <location>
        <begin position="298"/>
        <end position="316"/>
    </location>
</feature>
<evidence type="ECO:0000259" key="9">
    <source>
        <dbReference type="Pfam" id="PF00361"/>
    </source>
</evidence>
<organism evidence="13 14">
    <name type="scientific">Micrococcus cohnii</name>
    <dbReference type="NCBI Taxonomy" id="993416"/>
    <lineage>
        <taxon>Bacteria</taxon>
        <taxon>Bacillati</taxon>
        <taxon>Actinomycetota</taxon>
        <taxon>Actinomycetes</taxon>
        <taxon>Micrococcales</taxon>
        <taxon>Micrococcaceae</taxon>
        <taxon>Micrococcus</taxon>
    </lineage>
</organism>
<keyword evidence="6 8" id="KW-0472">Membrane</keyword>
<evidence type="ECO:0000313" key="13">
    <source>
        <dbReference type="EMBL" id="MBB4735175.1"/>
    </source>
</evidence>
<dbReference type="GO" id="GO:0005886">
    <property type="term" value="C:plasma membrane"/>
    <property type="evidence" value="ECO:0007669"/>
    <property type="project" value="UniProtKB-SubCell"/>
</dbReference>
<feature type="transmembrane region" description="Helical" evidence="8">
    <location>
        <begin position="199"/>
        <end position="219"/>
    </location>
</feature>
<keyword evidence="5 8" id="KW-1133">Transmembrane helix</keyword>
<dbReference type="PANTHER" id="PTHR43373">
    <property type="entry name" value="NA(+)/H(+) ANTIPORTER SUBUNIT"/>
    <property type="match status" value="1"/>
</dbReference>
<keyword evidence="4 7" id="KW-0812">Transmembrane</keyword>
<feature type="transmembrane region" description="Helical" evidence="8">
    <location>
        <begin position="608"/>
        <end position="626"/>
    </location>
</feature>
<comment type="subcellular location">
    <subcellularLocation>
        <location evidence="1">Cell membrane</location>
        <topology evidence="1">Multi-pass membrane protein</topology>
    </subcellularLocation>
    <subcellularLocation>
        <location evidence="7">Membrane</location>
        <topology evidence="7">Multi-pass membrane protein</topology>
    </subcellularLocation>
</comment>
<sequence>MLLISLLLALVAVVAAVPVSRLLGRDAGWVLAAPLAAAAAVLSVAYAGTDGGAAPVTQSLPWLPSLGVSLDLRLAGLSYVFSMIVLVIGAIILAYSSRYLGTDRATYRHGTFYLLMTTFAAAMLLLVLTDDLVVFFVAWEFTTFASFFLISRSGEHARDAAIRTLLVTVGGGLALLVAVCVMIVAAGTTRISEVLAAPFWQDSGTATLVAVLLAVAAFTKSAQFPFQSWLPDSMVAISPVSAYLHAAAMVKAGIFMLLLFSPALAGTAVWSTLLIVSGLVTAIFGAMTAMRQHDLKGLLAYSTMSQLGLLVTIIGVGTEAALTAAIVHTIAHALFKCALFMLIGIVDHEAGTRDLRELAGRTVRMPVVGAALVIAAVSMAGVPPLFGFVSKESLLEAALHAQGPAWLPSLVTVGIAWASVFTFAYSGRLILGALNLWGDAPLGHPQPWIRGRGEPVSDPSPAFWLPPALAVIATVGLGLVPGVLDGWVSAAAADATGGHPHAHLALWHGLNLALFVSLAVIVSGLALVLLRRPVESVAMRISSPINGLAVNDAVRHGLVEVGAGVGRTTGTIAPRAHLLMPALVLGVFAVVGLIGLDDLPPVVGQTSRWHDWVLVVMIGVGVVATIRARTRISAMVVVGVIGFGATLWFFTLGAVDVALTQLLVEVLTVCVMVLLLRRLPARFAADPAPHRARALFAATVAGIASTLGVLAFTGRREMSALSEYYLEQTYDTTYAVNIVNSILVDFRALDTMGELTVLGMTGLAIAALLANRQPVPARRSVVDENSPLAHARENLVYVRVFGKALGPAIIALSALLYLRGHYEPGGGFIAALVGGAGYALLYLAADDDQDRRLKWPFLTLIGAGVSIGVGTGLLGYLGDDGFLAGFGVKILGYNLGTALLFDLGVYLGVLGLIVGAFTLLGPDRLVQGEDRAVEEHGAALDADKARHHTAAATEGTR</sequence>
<evidence type="ECO:0000256" key="3">
    <source>
        <dbReference type="ARBA" id="ARBA00022475"/>
    </source>
</evidence>
<gene>
    <name evidence="13" type="ORF">HDA30_000683</name>
</gene>
<feature type="transmembrane region" description="Helical" evidence="8">
    <location>
        <begin position="504"/>
        <end position="530"/>
    </location>
</feature>
<proteinExistence type="predicted"/>
<dbReference type="Pfam" id="PF00361">
    <property type="entry name" value="Proton_antipo_M"/>
    <property type="match status" value="1"/>
</dbReference>
<feature type="transmembrane region" description="Helical" evidence="8">
    <location>
        <begin position="657"/>
        <end position="675"/>
    </location>
</feature>
<reference evidence="13 14" key="1">
    <citation type="submission" date="2020-08" db="EMBL/GenBank/DDBJ databases">
        <title>Sequencing the genomes of 1000 actinobacteria strains.</title>
        <authorList>
            <person name="Klenk H.-P."/>
        </authorList>
    </citation>
    <scope>NUCLEOTIDE SEQUENCE [LARGE SCALE GENOMIC DNA]</scope>
    <source>
        <strain evidence="13 14">DSM 23974</strain>
    </source>
</reference>
<feature type="transmembrane region" description="Helical" evidence="8">
    <location>
        <begin position="462"/>
        <end position="484"/>
    </location>
</feature>
<evidence type="ECO:0000259" key="12">
    <source>
        <dbReference type="Pfam" id="PF20501"/>
    </source>
</evidence>
<evidence type="ECO:0000256" key="5">
    <source>
        <dbReference type="ARBA" id="ARBA00022989"/>
    </source>
</evidence>
<evidence type="ECO:0000259" key="11">
    <source>
        <dbReference type="Pfam" id="PF13244"/>
    </source>
</evidence>
<dbReference type="PANTHER" id="PTHR43373:SF1">
    <property type="entry name" value="NA(+)_H(+) ANTIPORTER SUBUNIT A"/>
    <property type="match status" value="1"/>
</dbReference>
<feature type="domain" description="MrpA C-terminal/MbhD" evidence="11">
    <location>
        <begin position="616"/>
        <end position="680"/>
    </location>
</feature>
<dbReference type="InterPro" id="IPR046806">
    <property type="entry name" value="MrpA_C/MbhE"/>
</dbReference>
<dbReference type="Pfam" id="PF04039">
    <property type="entry name" value="MnhB"/>
    <property type="match status" value="1"/>
</dbReference>
<dbReference type="Pfam" id="PF20501">
    <property type="entry name" value="MbhE"/>
    <property type="match status" value="1"/>
</dbReference>
<dbReference type="NCBIfam" id="NF009290">
    <property type="entry name" value="PRK12650.1"/>
    <property type="match status" value="1"/>
</dbReference>
<dbReference type="Pfam" id="PF13244">
    <property type="entry name" value="MbhD"/>
    <property type="match status" value="1"/>
</dbReference>
<evidence type="ECO:0000256" key="8">
    <source>
        <dbReference type="SAM" id="Phobius"/>
    </source>
</evidence>
<dbReference type="InterPro" id="IPR001750">
    <property type="entry name" value="ND/Mrp_TM"/>
</dbReference>
<dbReference type="RefSeq" id="WP_184241115.1">
    <property type="nucleotide sequence ID" value="NZ_JACHNA010000001.1"/>
</dbReference>
<comment type="caution">
    <text evidence="13">The sequence shown here is derived from an EMBL/GenBank/DDBJ whole genome shotgun (WGS) entry which is preliminary data.</text>
</comment>
<evidence type="ECO:0000256" key="1">
    <source>
        <dbReference type="ARBA" id="ARBA00004651"/>
    </source>
</evidence>
<dbReference type="InterPro" id="IPR025383">
    <property type="entry name" value="MrpA_C/MbhD"/>
</dbReference>
<feature type="transmembrane region" description="Helical" evidence="8">
    <location>
        <begin position="751"/>
        <end position="770"/>
    </location>
</feature>
<dbReference type="Proteomes" id="UP000540191">
    <property type="component" value="Unassembled WGS sequence"/>
</dbReference>
<feature type="transmembrane region" description="Helical" evidence="8">
    <location>
        <begin position="898"/>
        <end position="921"/>
    </location>
</feature>
<feature type="transmembrane region" description="Helical" evidence="8">
    <location>
        <begin position="367"/>
        <end position="386"/>
    </location>
</feature>
<evidence type="ECO:0000256" key="7">
    <source>
        <dbReference type="RuleBase" id="RU000320"/>
    </source>
</evidence>
<feature type="transmembrane region" description="Helical" evidence="8">
    <location>
        <begin position="240"/>
        <end position="261"/>
    </location>
</feature>
<evidence type="ECO:0000313" key="14">
    <source>
        <dbReference type="Proteomes" id="UP000540191"/>
    </source>
</evidence>
<keyword evidence="2" id="KW-0813">Transport</keyword>
<feature type="transmembrane region" description="Helical" evidence="8">
    <location>
        <begin position="800"/>
        <end position="819"/>
    </location>
</feature>
<accession>A0A7W7GN52</accession>
<feature type="transmembrane region" description="Helical" evidence="8">
    <location>
        <begin position="132"/>
        <end position="150"/>
    </location>
</feature>
<name>A0A7W7GN52_9MICC</name>
<feature type="transmembrane region" description="Helical" evidence="8">
    <location>
        <begin position="406"/>
        <end position="425"/>
    </location>
</feature>
<feature type="domain" description="Na+/H+ antiporter MnhB subunit-related protein" evidence="10">
    <location>
        <begin position="798"/>
        <end position="914"/>
    </location>
</feature>
<dbReference type="InterPro" id="IPR007182">
    <property type="entry name" value="MnhB"/>
</dbReference>
<feature type="domain" description="MrpA C-terminal/MbhE" evidence="12">
    <location>
        <begin position="691"/>
        <end position="781"/>
    </location>
</feature>
<feature type="domain" description="NADH:quinone oxidoreductase/Mrp antiporter transmembrane" evidence="9">
    <location>
        <begin position="130"/>
        <end position="404"/>
    </location>
</feature>
<feature type="transmembrane region" description="Helical" evidence="8">
    <location>
        <begin position="322"/>
        <end position="346"/>
    </location>
</feature>
<keyword evidence="14" id="KW-1185">Reference proteome</keyword>
<feature type="transmembrane region" description="Helical" evidence="8">
    <location>
        <begin position="107"/>
        <end position="126"/>
    </location>
</feature>
<dbReference type="AlphaFoldDB" id="A0A7W7GN52"/>
<feature type="transmembrane region" description="Helical" evidence="8">
    <location>
        <begin position="857"/>
        <end position="878"/>
    </location>
</feature>
<dbReference type="EMBL" id="JACHNA010000001">
    <property type="protein sequence ID" value="MBB4735175.1"/>
    <property type="molecule type" value="Genomic_DNA"/>
</dbReference>
<feature type="transmembrane region" description="Helical" evidence="8">
    <location>
        <begin position="162"/>
        <end position="187"/>
    </location>
</feature>
<evidence type="ECO:0000256" key="6">
    <source>
        <dbReference type="ARBA" id="ARBA00023136"/>
    </source>
</evidence>
<feature type="transmembrane region" description="Helical" evidence="8">
    <location>
        <begin position="633"/>
        <end position="651"/>
    </location>
</feature>